<proteinExistence type="predicted"/>
<dbReference type="Proteomes" id="UP001157502">
    <property type="component" value="Chromosome 4"/>
</dbReference>
<gene>
    <name evidence="1" type="ORF">DPEC_G00052480</name>
</gene>
<keyword evidence="2" id="KW-1185">Reference proteome</keyword>
<comment type="caution">
    <text evidence="1">The sequence shown here is derived from an EMBL/GenBank/DDBJ whole genome shotgun (WGS) entry which is preliminary data.</text>
</comment>
<dbReference type="EMBL" id="CM055731">
    <property type="protein sequence ID" value="KAJ8013362.1"/>
    <property type="molecule type" value="Genomic_DNA"/>
</dbReference>
<evidence type="ECO:0000313" key="2">
    <source>
        <dbReference type="Proteomes" id="UP001157502"/>
    </source>
</evidence>
<name>A0ACC2HCA3_DALPE</name>
<sequence length="98" mass="11070">MPHRERSSLKDSVPVLLLSARRKELSSSVLLVFSSILVFLRVPFSPCGSSSFQAWSIGIRSDYTVTTTSSPIQWRRHGDDQHPRRNPFQSSETFSECG</sequence>
<protein>
    <submittedName>
        <fullName evidence="1">Uncharacterized protein</fullName>
    </submittedName>
</protein>
<reference evidence="1" key="1">
    <citation type="submission" date="2021-05" db="EMBL/GenBank/DDBJ databases">
        <authorList>
            <person name="Pan Q."/>
            <person name="Jouanno E."/>
            <person name="Zahm M."/>
            <person name="Klopp C."/>
            <person name="Cabau C."/>
            <person name="Louis A."/>
            <person name="Berthelot C."/>
            <person name="Parey E."/>
            <person name="Roest Crollius H."/>
            <person name="Montfort J."/>
            <person name="Robinson-Rechavi M."/>
            <person name="Bouchez O."/>
            <person name="Lampietro C."/>
            <person name="Lopez Roques C."/>
            <person name="Donnadieu C."/>
            <person name="Postlethwait J."/>
            <person name="Bobe J."/>
            <person name="Dillon D."/>
            <person name="Chandos A."/>
            <person name="von Hippel F."/>
            <person name="Guiguen Y."/>
        </authorList>
    </citation>
    <scope>NUCLEOTIDE SEQUENCE</scope>
    <source>
        <strain evidence="1">YG-Jan2019</strain>
    </source>
</reference>
<organism evidence="1 2">
    <name type="scientific">Dallia pectoralis</name>
    <name type="common">Alaska blackfish</name>
    <dbReference type="NCBI Taxonomy" id="75939"/>
    <lineage>
        <taxon>Eukaryota</taxon>
        <taxon>Metazoa</taxon>
        <taxon>Chordata</taxon>
        <taxon>Craniata</taxon>
        <taxon>Vertebrata</taxon>
        <taxon>Euteleostomi</taxon>
        <taxon>Actinopterygii</taxon>
        <taxon>Neopterygii</taxon>
        <taxon>Teleostei</taxon>
        <taxon>Protacanthopterygii</taxon>
        <taxon>Esociformes</taxon>
        <taxon>Umbridae</taxon>
        <taxon>Dallia</taxon>
    </lineage>
</organism>
<accession>A0ACC2HCA3</accession>
<evidence type="ECO:0000313" key="1">
    <source>
        <dbReference type="EMBL" id="KAJ8013362.1"/>
    </source>
</evidence>